<dbReference type="PANTHER" id="PTHR43464">
    <property type="entry name" value="METHYLTRANSFERASE"/>
    <property type="match status" value="1"/>
</dbReference>
<sequence>MDQTTWHEQAKYQWNERASFWHSRSRSMWEEGSRQTIIPFFKQFVPSDSQVLDLGCGDGYGTYKLWQNGYDVTGVDLSDDMIKLCEERLTEDMATVQFREADMTQLPFEMSSFDSVMAINSLEWTAQPAETFREVGRVVRSGGYLLFGILGPTAGPRMNSFERLYGKDVIMNTMMPWEFEQMAEREGYHIIGSEGIYKEAVQSSILGQLPDSLKQSLSFMWLTMLKKE</sequence>
<feature type="domain" description="Methyltransferase type 11" evidence="4">
    <location>
        <begin position="52"/>
        <end position="147"/>
    </location>
</feature>
<dbReference type="InterPro" id="IPR013216">
    <property type="entry name" value="Methyltransf_11"/>
</dbReference>
<dbReference type="Gene3D" id="3.40.50.150">
    <property type="entry name" value="Vaccinia Virus protein VP39"/>
    <property type="match status" value="1"/>
</dbReference>
<keyword evidence="3" id="KW-0949">S-adenosyl-L-methionine</keyword>
<evidence type="ECO:0000259" key="4">
    <source>
        <dbReference type="Pfam" id="PF08241"/>
    </source>
</evidence>
<organism evidence="5 6">
    <name type="scientific">Alkalibacillus flavidus</name>
    <dbReference type="NCBI Taxonomy" id="546021"/>
    <lineage>
        <taxon>Bacteria</taxon>
        <taxon>Bacillati</taxon>
        <taxon>Bacillota</taxon>
        <taxon>Bacilli</taxon>
        <taxon>Bacillales</taxon>
        <taxon>Bacillaceae</taxon>
        <taxon>Alkalibacillus</taxon>
    </lineage>
</organism>
<evidence type="ECO:0000313" key="5">
    <source>
        <dbReference type="EMBL" id="MET3683902.1"/>
    </source>
</evidence>
<dbReference type="Proteomes" id="UP001549167">
    <property type="component" value="Unassembled WGS sequence"/>
</dbReference>
<dbReference type="EMBL" id="JBEPMX010000010">
    <property type="protein sequence ID" value="MET3683902.1"/>
    <property type="molecule type" value="Genomic_DNA"/>
</dbReference>
<dbReference type="Pfam" id="PF08241">
    <property type="entry name" value="Methyltransf_11"/>
    <property type="match status" value="1"/>
</dbReference>
<dbReference type="SUPFAM" id="SSF53335">
    <property type="entry name" value="S-adenosyl-L-methionine-dependent methyltransferases"/>
    <property type="match status" value="1"/>
</dbReference>
<keyword evidence="6" id="KW-1185">Reference proteome</keyword>
<comment type="caution">
    <text evidence="5">The sequence shown here is derived from an EMBL/GenBank/DDBJ whole genome shotgun (WGS) entry which is preliminary data.</text>
</comment>
<name>A0ABV2KWD3_9BACI</name>
<gene>
    <name evidence="5" type="ORF">ABID56_002018</name>
</gene>
<evidence type="ECO:0000256" key="2">
    <source>
        <dbReference type="ARBA" id="ARBA00022679"/>
    </source>
</evidence>
<keyword evidence="5" id="KW-0830">Ubiquinone</keyword>
<proteinExistence type="predicted"/>
<reference evidence="5 6" key="1">
    <citation type="submission" date="2024-06" db="EMBL/GenBank/DDBJ databases">
        <title>Genomic Encyclopedia of Type Strains, Phase IV (KMG-IV): sequencing the most valuable type-strain genomes for metagenomic binning, comparative biology and taxonomic classification.</title>
        <authorList>
            <person name="Goeker M."/>
        </authorList>
    </citation>
    <scope>NUCLEOTIDE SEQUENCE [LARGE SCALE GENOMIC DNA]</scope>
    <source>
        <strain evidence="5 6">DSM 23520</strain>
    </source>
</reference>
<dbReference type="PANTHER" id="PTHR43464:SF19">
    <property type="entry name" value="UBIQUINONE BIOSYNTHESIS O-METHYLTRANSFERASE, MITOCHONDRIAL"/>
    <property type="match status" value="1"/>
</dbReference>
<dbReference type="InterPro" id="IPR029063">
    <property type="entry name" value="SAM-dependent_MTases_sf"/>
</dbReference>
<dbReference type="RefSeq" id="WP_354220746.1">
    <property type="nucleotide sequence ID" value="NZ_JBEPMX010000010.1"/>
</dbReference>
<keyword evidence="2" id="KW-0808">Transferase</keyword>
<evidence type="ECO:0000256" key="3">
    <source>
        <dbReference type="ARBA" id="ARBA00022691"/>
    </source>
</evidence>
<evidence type="ECO:0000256" key="1">
    <source>
        <dbReference type="ARBA" id="ARBA00022603"/>
    </source>
</evidence>
<evidence type="ECO:0000313" key="6">
    <source>
        <dbReference type="Proteomes" id="UP001549167"/>
    </source>
</evidence>
<protein>
    <submittedName>
        <fullName evidence="5">Ubiquinone/menaquinone biosynthesis C-methylase UbiE</fullName>
    </submittedName>
</protein>
<accession>A0ABV2KWD3</accession>
<dbReference type="CDD" id="cd02440">
    <property type="entry name" value="AdoMet_MTases"/>
    <property type="match status" value="1"/>
</dbReference>
<keyword evidence="1" id="KW-0489">Methyltransferase</keyword>